<dbReference type="InterPro" id="IPR010140">
    <property type="entry name" value="Histidinol_P_phosphatase_HisJ"/>
</dbReference>
<keyword evidence="4 8" id="KW-0028">Amino-acid biosynthesis</keyword>
<dbReference type="EMBL" id="SWFS01000366">
    <property type="protein sequence ID" value="KAA8908299.1"/>
    <property type="molecule type" value="Genomic_DNA"/>
</dbReference>
<dbReference type="PANTHER" id="PTHR21039:SF0">
    <property type="entry name" value="HISTIDINOL-PHOSPHATASE"/>
    <property type="match status" value="1"/>
</dbReference>
<evidence type="ECO:0000256" key="8">
    <source>
        <dbReference type="RuleBase" id="RU366003"/>
    </source>
</evidence>
<dbReference type="AlphaFoldDB" id="A0A642V0S1"/>
<protein>
    <recommendedName>
        <fullName evidence="3 8">Histidinol-phosphatase</fullName>
        <shortName evidence="8">HolPase</shortName>
        <ecNumber evidence="3 8">3.1.3.15</ecNumber>
    </recommendedName>
</protein>
<keyword evidence="12" id="KW-1185">Reference proteome</keyword>
<dbReference type="CDD" id="cd12110">
    <property type="entry name" value="PHP_HisPPase_Hisj_like"/>
    <property type="match status" value="1"/>
</dbReference>
<name>A0A642V0S1_9ASCO</name>
<evidence type="ECO:0000256" key="7">
    <source>
        <dbReference type="ARBA" id="ARBA00049158"/>
    </source>
</evidence>
<comment type="caution">
    <text evidence="11">The sequence shown here is derived from an EMBL/GenBank/DDBJ whole genome shotgun (WGS) entry which is preliminary data.</text>
</comment>
<dbReference type="PANTHER" id="PTHR21039">
    <property type="entry name" value="HISTIDINOL PHOSPHATASE-RELATED"/>
    <property type="match status" value="1"/>
</dbReference>
<gene>
    <name evidence="11" type="ORF">TRICI_004785</name>
</gene>
<evidence type="ECO:0000256" key="9">
    <source>
        <dbReference type="SAM" id="Coils"/>
    </source>
</evidence>
<comment type="catalytic activity">
    <reaction evidence="7 8">
        <text>L-histidinol phosphate + H2O = L-histidinol + phosphate</text>
        <dbReference type="Rhea" id="RHEA:14465"/>
        <dbReference type="ChEBI" id="CHEBI:15377"/>
        <dbReference type="ChEBI" id="CHEBI:43474"/>
        <dbReference type="ChEBI" id="CHEBI:57699"/>
        <dbReference type="ChEBI" id="CHEBI:57980"/>
        <dbReference type="EC" id="3.1.3.15"/>
    </reaction>
</comment>
<dbReference type="InterPro" id="IPR016195">
    <property type="entry name" value="Pol/histidinol_Pase-like"/>
</dbReference>
<dbReference type="GO" id="GO:0005737">
    <property type="term" value="C:cytoplasm"/>
    <property type="evidence" value="ECO:0007669"/>
    <property type="project" value="TreeGrafter"/>
</dbReference>
<keyword evidence="5 8" id="KW-0378">Hydrolase</keyword>
<dbReference type="NCBIfam" id="TIGR01856">
    <property type="entry name" value="hisJ_fam"/>
    <property type="match status" value="1"/>
</dbReference>
<comment type="similarity">
    <text evidence="2 8">Belongs to the PHP hydrolase family. HisK subfamily.</text>
</comment>
<dbReference type="Proteomes" id="UP000761534">
    <property type="component" value="Unassembled WGS sequence"/>
</dbReference>
<evidence type="ECO:0000256" key="4">
    <source>
        <dbReference type="ARBA" id="ARBA00022605"/>
    </source>
</evidence>
<dbReference type="GO" id="GO:0000105">
    <property type="term" value="P:L-histidine biosynthetic process"/>
    <property type="evidence" value="ECO:0007669"/>
    <property type="project" value="UniProtKB-UniRule"/>
</dbReference>
<dbReference type="OrthoDB" id="5957391at2759"/>
<evidence type="ECO:0000256" key="6">
    <source>
        <dbReference type="ARBA" id="ARBA00023102"/>
    </source>
</evidence>
<evidence type="ECO:0000256" key="3">
    <source>
        <dbReference type="ARBA" id="ARBA00013085"/>
    </source>
</evidence>
<evidence type="ECO:0000313" key="11">
    <source>
        <dbReference type="EMBL" id="KAA8908299.1"/>
    </source>
</evidence>
<reference evidence="11" key="1">
    <citation type="journal article" date="2019" name="G3 (Bethesda)">
        <title>Genome Assemblies of Two Rare Opportunistic Yeast Pathogens: Diutina rugosa (syn. Candida rugosa) and Trichomonascus ciferrii (syn. Candida ciferrii).</title>
        <authorList>
            <person name="Mixao V."/>
            <person name="Saus E."/>
            <person name="Hansen A.P."/>
            <person name="Lass-Florl C."/>
            <person name="Gabaldon T."/>
        </authorList>
    </citation>
    <scope>NUCLEOTIDE SEQUENCE</scope>
    <source>
        <strain evidence="11">CBS 4856</strain>
    </source>
</reference>
<evidence type="ECO:0000313" key="12">
    <source>
        <dbReference type="Proteomes" id="UP000761534"/>
    </source>
</evidence>
<organism evidence="11 12">
    <name type="scientific">Trichomonascus ciferrii</name>
    <dbReference type="NCBI Taxonomy" id="44093"/>
    <lineage>
        <taxon>Eukaryota</taxon>
        <taxon>Fungi</taxon>
        <taxon>Dikarya</taxon>
        <taxon>Ascomycota</taxon>
        <taxon>Saccharomycotina</taxon>
        <taxon>Dipodascomycetes</taxon>
        <taxon>Dipodascales</taxon>
        <taxon>Trichomonascaceae</taxon>
        <taxon>Trichomonascus</taxon>
        <taxon>Trichomonascus ciferrii complex</taxon>
    </lineage>
</organism>
<dbReference type="GO" id="GO:0004401">
    <property type="term" value="F:histidinol-phosphatase activity"/>
    <property type="evidence" value="ECO:0007669"/>
    <property type="project" value="UniProtKB-UniRule"/>
</dbReference>
<evidence type="ECO:0000256" key="2">
    <source>
        <dbReference type="ARBA" id="ARBA00009152"/>
    </source>
</evidence>
<dbReference type="VEuPathDB" id="FungiDB:TRICI_004785"/>
<feature type="domain" description="PHP" evidence="10">
    <location>
        <begin position="4"/>
        <end position="219"/>
    </location>
</feature>
<evidence type="ECO:0000256" key="1">
    <source>
        <dbReference type="ARBA" id="ARBA00004970"/>
    </source>
</evidence>
<dbReference type="InterPro" id="IPR004013">
    <property type="entry name" value="PHP_dom"/>
</dbReference>
<keyword evidence="6 8" id="KW-0368">Histidine biosynthesis</keyword>
<evidence type="ECO:0000256" key="5">
    <source>
        <dbReference type="ARBA" id="ARBA00022801"/>
    </source>
</evidence>
<sequence length="309" mass="35913">MHSHHSHSGDYVEHAKDHLDDVVQEAIRRQFKVFCLTEHMPRLDYDHLYPEEIELKETVESLEETFDKYYHHARRLQKELQDKIHLLVGMEAERIDDRYFDYVNKIREKYPLDMIVGSIHHTNTIPIDYSQDWWYKSRESVSSTGDEVKDTLELFKQYFDDQCAMLQKLQPDVVGHFDLILLFTPEKLKYLITESSIWEKIVRNISYAVKIGSLFEINSAAVRKGLGTPYPCTVILKQIKKEGGQVCLSDDSHGIAQVGLNFHVSAAYLQENGISEISYLYKASPESKVEKRAAPISEVNEWVKSQPSM</sequence>
<evidence type="ECO:0000259" key="10">
    <source>
        <dbReference type="Pfam" id="PF02811"/>
    </source>
</evidence>
<dbReference type="UniPathway" id="UPA00031">
    <property type="reaction ID" value="UER00013"/>
</dbReference>
<keyword evidence="9" id="KW-0175">Coiled coil</keyword>
<comment type="pathway">
    <text evidence="1 8">Amino-acid biosynthesis; L-histidine biosynthesis; L-histidine from 5-phospho-alpha-D-ribose 1-diphosphate: step 8/9.</text>
</comment>
<accession>A0A642V0S1</accession>
<dbReference type="SUPFAM" id="SSF89550">
    <property type="entry name" value="PHP domain-like"/>
    <property type="match status" value="1"/>
</dbReference>
<proteinExistence type="inferred from homology"/>
<dbReference type="EC" id="3.1.3.15" evidence="3 8"/>
<feature type="coiled-coil region" evidence="9">
    <location>
        <begin position="59"/>
        <end position="93"/>
    </location>
</feature>
<dbReference type="Pfam" id="PF02811">
    <property type="entry name" value="PHP"/>
    <property type="match status" value="1"/>
</dbReference>
<dbReference type="Gene3D" id="3.20.20.140">
    <property type="entry name" value="Metal-dependent hydrolases"/>
    <property type="match status" value="1"/>
</dbReference>